<reference evidence="13 14" key="1">
    <citation type="submission" date="2013-08" db="EMBL/GenBank/DDBJ databases">
        <authorList>
            <person name="Weinstock G."/>
            <person name="Sodergren E."/>
            <person name="Wylie T."/>
            <person name="Fulton L."/>
            <person name="Fulton R."/>
            <person name="Fronick C."/>
            <person name="O'Laughlin M."/>
            <person name="Godfrey J."/>
            <person name="Miner T."/>
            <person name="Herter B."/>
            <person name="Appelbaum E."/>
            <person name="Cordes M."/>
            <person name="Lek S."/>
            <person name="Wollam A."/>
            <person name="Pepin K.H."/>
            <person name="Palsikar V.B."/>
            <person name="Mitreva M."/>
            <person name="Wilson R.K."/>
        </authorList>
    </citation>
    <scope>NUCLEOTIDE SEQUENCE [LARGE SCALE GENOMIC DNA]</scope>
    <source>
        <strain evidence="13 14">ATCC 15930</strain>
    </source>
</reference>
<feature type="transmembrane region" description="Helical" evidence="12">
    <location>
        <begin position="233"/>
        <end position="251"/>
    </location>
</feature>
<keyword evidence="9 12" id="KW-0472">Membrane</keyword>
<organism evidence="13 14">
    <name type="scientific">Hoylesella loescheii DSM 19665 = JCM 12249 = ATCC 15930</name>
    <dbReference type="NCBI Taxonomy" id="1122985"/>
    <lineage>
        <taxon>Bacteria</taxon>
        <taxon>Pseudomonadati</taxon>
        <taxon>Bacteroidota</taxon>
        <taxon>Bacteroidia</taxon>
        <taxon>Bacteroidales</taxon>
        <taxon>Prevotellaceae</taxon>
        <taxon>Hoylesella</taxon>
    </lineage>
</organism>
<keyword evidence="7" id="KW-0915">Sodium</keyword>
<evidence type="ECO:0000313" key="13">
    <source>
        <dbReference type="EMBL" id="KDR52682.1"/>
    </source>
</evidence>
<evidence type="ECO:0000256" key="2">
    <source>
        <dbReference type="ARBA" id="ARBA00006434"/>
    </source>
</evidence>
<dbReference type="InterPro" id="IPR001734">
    <property type="entry name" value="Na/solute_symporter"/>
</dbReference>
<feature type="transmembrane region" description="Helical" evidence="12">
    <location>
        <begin position="6"/>
        <end position="24"/>
    </location>
</feature>
<keyword evidence="6 12" id="KW-1133">Transmembrane helix</keyword>
<dbReference type="AlphaFoldDB" id="A0A069QJ57"/>
<dbReference type="GO" id="GO:0005886">
    <property type="term" value="C:plasma membrane"/>
    <property type="evidence" value="ECO:0007669"/>
    <property type="project" value="UniProtKB-SubCell"/>
</dbReference>
<evidence type="ECO:0000256" key="9">
    <source>
        <dbReference type="ARBA" id="ARBA00023136"/>
    </source>
</evidence>
<feature type="transmembrane region" description="Helical" evidence="12">
    <location>
        <begin position="402"/>
        <end position="420"/>
    </location>
</feature>
<dbReference type="EMBL" id="JNGW01000048">
    <property type="protein sequence ID" value="KDR52682.1"/>
    <property type="molecule type" value="Genomic_DNA"/>
</dbReference>
<feature type="transmembrane region" description="Helical" evidence="12">
    <location>
        <begin position="372"/>
        <end position="390"/>
    </location>
</feature>
<comment type="similarity">
    <text evidence="2 11">Belongs to the sodium:solute symporter (SSF) (TC 2.A.21) family.</text>
</comment>
<feature type="transmembrane region" description="Helical" evidence="12">
    <location>
        <begin position="119"/>
        <end position="146"/>
    </location>
</feature>
<sequence>MTPIAILATVLAYFAVLFLVSSIARRNVDNAAFFTGSRQSKWYMVAFAMIGASISGVTYVSVPGMVSQSGFGYLQLVLGFIAGQLIVAFVLTPLFYRLQLTSVYEYLRNRFGQQAYHTGAWFFFISKMLGAAVRLFLVCFTLQLLAFGPLGIPFWVNVALSVGCVWFYTHKGGVKSVIWADLIKTTCLIVSVALCIWFIADDLQLSFGGVVSHISQSDMSRMFFFDDVNNKQFFFKQFFAGIFTTIAMTGLDQDMMQRNLSCRNSRESQKNMVISILLQFIVVAAFLMLGVLLYEEAARHGVTATGDQLFPTIATGGLLPGVVGVLFIVGLSASAYNAAGSALTALTTSFTVDILGAGKRSESEVTRMRKRVHIGMAVVMGLSIIVFNVLNNTSVVDAVYTLASYTYGPILGLFAFGILVKRPVRDRWIPLVALASPLLCWVLDRHSEAWFNGYHFSYELLILNALFTFVGLCLLIKRGETAQKI</sequence>
<dbReference type="Gene3D" id="1.20.1730.10">
    <property type="entry name" value="Sodium/glucose cotransporter"/>
    <property type="match status" value="1"/>
</dbReference>
<proteinExistence type="inferred from homology"/>
<evidence type="ECO:0000256" key="5">
    <source>
        <dbReference type="ARBA" id="ARBA00022692"/>
    </source>
</evidence>
<evidence type="ECO:0000256" key="12">
    <source>
        <dbReference type="SAM" id="Phobius"/>
    </source>
</evidence>
<dbReference type="Pfam" id="PF00474">
    <property type="entry name" value="SSF"/>
    <property type="match status" value="1"/>
</dbReference>
<dbReference type="PROSITE" id="PS50283">
    <property type="entry name" value="NA_SOLUT_SYMP_3"/>
    <property type="match status" value="1"/>
</dbReference>
<keyword evidence="14" id="KW-1185">Reference proteome</keyword>
<evidence type="ECO:0000256" key="8">
    <source>
        <dbReference type="ARBA" id="ARBA00023065"/>
    </source>
</evidence>
<dbReference type="RefSeq" id="WP_018966940.1">
    <property type="nucleotide sequence ID" value="NZ_KB899212.1"/>
</dbReference>
<feature type="transmembrane region" description="Helical" evidence="12">
    <location>
        <begin position="152"/>
        <end position="169"/>
    </location>
</feature>
<accession>A0A069QJ57</accession>
<dbReference type="PANTHER" id="PTHR42985:SF47">
    <property type="entry name" value="INTEGRAL MEMBRANE TRANSPORT PROTEIN"/>
    <property type="match status" value="1"/>
</dbReference>
<evidence type="ECO:0000256" key="6">
    <source>
        <dbReference type="ARBA" id="ARBA00022989"/>
    </source>
</evidence>
<protein>
    <submittedName>
        <fullName evidence="13">Transporter, SSS family</fullName>
    </submittedName>
</protein>
<feature type="transmembrane region" description="Helical" evidence="12">
    <location>
        <begin position="181"/>
        <end position="200"/>
    </location>
</feature>
<dbReference type="GO" id="GO:0015293">
    <property type="term" value="F:symporter activity"/>
    <property type="evidence" value="ECO:0007669"/>
    <property type="project" value="TreeGrafter"/>
</dbReference>
<dbReference type="eggNOG" id="COG0591">
    <property type="taxonomic scope" value="Bacteria"/>
</dbReference>
<dbReference type="CDD" id="cd10326">
    <property type="entry name" value="SLC5sbd_NIS-like"/>
    <property type="match status" value="1"/>
</dbReference>
<keyword evidence="4" id="KW-1003">Cell membrane</keyword>
<evidence type="ECO:0000313" key="14">
    <source>
        <dbReference type="Proteomes" id="UP000027442"/>
    </source>
</evidence>
<evidence type="ECO:0000256" key="3">
    <source>
        <dbReference type="ARBA" id="ARBA00022448"/>
    </source>
</evidence>
<feature type="transmembrane region" description="Helical" evidence="12">
    <location>
        <begin position="456"/>
        <end position="476"/>
    </location>
</feature>
<feature type="transmembrane region" description="Helical" evidence="12">
    <location>
        <begin position="45"/>
        <end position="66"/>
    </location>
</feature>
<comment type="subcellular location">
    <subcellularLocation>
        <location evidence="1">Cell membrane</location>
        <topology evidence="1">Multi-pass membrane protein</topology>
    </subcellularLocation>
</comment>
<keyword evidence="10" id="KW-0739">Sodium transport</keyword>
<comment type="caution">
    <text evidence="13">The sequence shown here is derived from an EMBL/GenBank/DDBJ whole genome shotgun (WGS) entry which is preliminary data.</text>
</comment>
<keyword evidence="8" id="KW-0406">Ion transport</keyword>
<dbReference type="GO" id="GO:0006814">
    <property type="term" value="P:sodium ion transport"/>
    <property type="evidence" value="ECO:0007669"/>
    <property type="project" value="UniProtKB-KW"/>
</dbReference>
<gene>
    <name evidence="13" type="ORF">HMPREF1991_01260</name>
</gene>
<feature type="transmembrane region" description="Helical" evidence="12">
    <location>
        <begin position="72"/>
        <end position="98"/>
    </location>
</feature>
<evidence type="ECO:0000256" key="7">
    <source>
        <dbReference type="ARBA" id="ARBA00023053"/>
    </source>
</evidence>
<keyword evidence="3" id="KW-0813">Transport</keyword>
<feature type="transmembrane region" description="Helical" evidence="12">
    <location>
        <begin position="313"/>
        <end position="336"/>
    </location>
</feature>
<evidence type="ECO:0000256" key="11">
    <source>
        <dbReference type="RuleBase" id="RU362091"/>
    </source>
</evidence>
<dbReference type="HOGENOM" id="CLU_018808_11_4_10"/>
<dbReference type="Proteomes" id="UP000027442">
    <property type="component" value="Unassembled WGS sequence"/>
</dbReference>
<evidence type="ECO:0000256" key="4">
    <source>
        <dbReference type="ARBA" id="ARBA00022475"/>
    </source>
</evidence>
<keyword evidence="5 12" id="KW-0812">Transmembrane</keyword>
<evidence type="ECO:0000256" key="1">
    <source>
        <dbReference type="ARBA" id="ARBA00004651"/>
    </source>
</evidence>
<dbReference type="InterPro" id="IPR051163">
    <property type="entry name" value="Sodium:Solute_Symporter_SSF"/>
</dbReference>
<dbReference type="InterPro" id="IPR038377">
    <property type="entry name" value="Na/Glc_symporter_sf"/>
</dbReference>
<feature type="transmembrane region" description="Helical" evidence="12">
    <location>
        <begin position="272"/>
        <end position="293"/>
    </location>
</feature>
<dbReference type="PANTHER" id="PTHR42985">
    <property type="entry name" value="SODIUM-COUPLED MONOCARBOXYLATE TRANSPORTER"/>
    <property type="match status" value="1"/>
</dbReference>
<name>A0A069QJ57_HOYLO</name>
<evidence type="ECO:0000256" key="10">
    <source>
        <dbReference type="ARBA" id="ARBA00023201"/>
    </source>
</evidence>
<dbReference type="PATRIC" id="fig|1122985.7.peg.1307"/>